<dbReference type="SUPFAM" id="SSF53474">
    <property type="entry name" value="alpha/beta-Hydrolases"/>
    <property type="match status" value="1"/>
</dbReference>
<comment type="caution">
    <text evidence="2">The sequence shown here is derived from an EMBL/GenBank/DDBJ whole genome shotgun (WGS) entry which is preliminary data.</text>
</comment>
<dbReference type="InterPro" id="IPR000073">
    <property type="entry name" value="AB_hydrolase_1"/>
</dbReference>
<organism evidence="2 3">
    <name type="scientific">Veronia nyctiphanis</name>
    <dbReference type="NCBI Taxonomy" id="1278244"/>
    <lineage>
        <taxon>Bacteria</taxon>
        <taxon>Pseudomonadati</taxon>
        <taxon>Pseudomonadota</taxon>
        <taxon>Gammaproteobacteria</taxon>
        <taxon>Vibrionales</taxon>
        <taxon>Vibrionaceae</taxon>
        <taxon>Veronia</taxon>
    </lineage>
</organism>
<dbReference type="OrthoDB" id="9779853at2"/>
<dbReference type="PRINTS" id="PR00412">
    <property type="entry name" value="EPOXHYDRLASE"/>
</dbReference>
<dbReference type="Pfam" id="PF00561">
    <property type="entry name" value="Abhydrolase_1"/>
    <property type="match status" value="1"/>
</dbReference>
<feature type="domain" description="AB hydrolase-1" evidence="1">
    <location>
        <begin position="26"/>
        <end position="260"/>
    </location>
</feature>
<dbReference type="GO" id="GO:0003824">
    <property type="term" value="F:catalytic activity"/>
    <property type="evidence" value="ECO:0007669"/>
    <property type="project" value="InterPro"/>
</dbReference>
<gene>
    <name evidence="2" type="ORF">CS022_08755</name>
</gene>
<dbReference type="InterPro" id="IPR000639">
    <property type="entry name" value="Epox_hydrolase-like"/>
</dbReference>
<dbReference type="InterPro" id="IPR029058">
    <property type="entry name" value="AB_hydrolase_fold"/>
</dbReference>
<dbReference type="EMBL" id="PEIB01000008">
    <property type="protein sequence ID" value="RXJ73582.1"/>
    <property type="molecule type" value="Genomic_DNA"/>
</dbReference>
<keyword evidence="3" id="KW-1185">Reference proteome</keyword>
<evidence type="ECO:0000313" key="3">
    <source>
        <dbReference type="Proteomes" id="UP000290287"/>
    </source>
</evidence>
<dbReference type="Proteomes" id="UP000290287">
    <property type="component" value="Unassembled WGS sequence"/>
</dbReference>
<reference evidence="2 3" key="1">
    <citation type="submission" date="2017-10" db="EMBL/GenBank/DDBJ databases">
        <title>Nyctiphanis sp. nov., isolated from the stomach of the euphausiid Nyctiphanes simplex (Hansen, 1911) in the Gulf of California.</title>
        <authorList>
            <person name="Gomez-Gil B."/>
            <person name="Aguilar-Mendez M."/>
            <person name="Lopez-Cortes A."/>
            <person name="Gomez-Gutierrez J."/>
            <person name="Roque A."/>
            <person name="Lang E."/>
            <person name="Gonzalez-Castillo A."/>
        </authorList>
    </citation>
    <scope>NUCLEOTIDE SEQUENCE [LARGE SCALE GENOMIC DNA]</scope>
    <source>
        <strain evidence="2 3">CAIM 600</strain>
    </source>
</reference>
<evidence type="ECO:0000259" key="1">
    <source>
        <dbReference type="Pfam" id="PF00561"/>
    </source>
</evidence>
<dbReference type="PANTHER" id="PTHR43798:SF29">
    <property type="entry name" value="AB HYDROLASE-1 DOMAIN-CONTAINING PROTEIN"/>
    <property type="match status" value="1"/>
</dbReference>
<dbReference type="InterPro" id="IPR050266">
    <property type="entry name" value="AB_hydrolase_sf"/>
</dbReference>
<dbReference type="Gene3D" id="3.40.50.1820">
    <property type="entry name" value="alpha/beta hydrolase"/>
    <property type="match status" value="1"/>
</dbReference>
<dbReference type="PRINTS" id="PR00111">
    <property type="entry name" value="ABHYDROLASE"/>
</dbReference>
<name>A0A4Q0YR65_9GAMM</name>
<dbReference type="AlphaFoldDB" id="A0A4Q0YR65"/>
<dbReference type="RefSeq" id="WP_129121959.1">
    <property type="nucleotide sequence ID" value="NZ_PEIB01000008.1"/>
</dbReference>
<evidence type="ECO:0000313" key="2">
    <source>
        <dbReference type="EMBL" id="RXJ73582.1"/>
    </source>
</evidence>
<proteinExistence type="predicted"/>
<protein>
    <submittedName>
        <fullName evidence="2">2-succinyl-6-hydroxy-2, 4-cyclohexadiene-1-carboxylate synthase</fullName>
    </submittedName>
</protein>
<sequence length="273" mass="30851">MTRKKMKEFEHNGRIMSFLDEGEGPVILFGHDYMLNSEMWRPQINRLKQHYRCIVPDFWGHGESESLPANTKSLIDYAKDIKCLVEHLSIDRFSVVGLGSGAIWAAELALLSPTNVEKLVLMGTFIGYEPEITRDRYLDTLKVVAAEKHIPAEIHDNIVKQRLSTRALKALPQAKEYLENTLAQVSAERAIWVSDAGQLVFNRRDITDDASQFNLPVLLMVGAEDRVHSPLEAQLMRDEISQSQLVVLPQAGHLINLESPLFVSDTLISFLSE</sequence>
<dbReference type="PANTHER" id="PTHR43798">
    <property type="entry name" value="MONOACYLGLYCEROL LIPASE"/>
    <property type="match status" value="1"/>
</dbReference>
<accession>A0A4Q0YR65</accession>